<dbReference type="PANTHER" id="PTHR47178">
    <property type="entry name" value="MONOOXYGENASE, FAD-BINDING"/>
    <property type="match status" value="1"/>
</dbReference>
<evidence type="ECO:0000256" key="2">
    <source>
        <dbReference type="ARBA" id="ARBA00022630"/>
    </source>
</evidence>
<evidence type="ECO:0000256" key="5">
    <source>
        <dbReference type="ARBA" id="ARBA00023033"/>
    </source>
</evidence>
<dbReference type="PRINTS" id="PR00420">
    <property type="entry name" value="RNGMNOXGNASE"/>
</dbReference>
<keyword evidence="8" id="KW-1185">Reference proteome</keyword>
<dbReference type="PANTHER" id="PTHR47178:SF6">
    <property type="entry name" value="FAD-BINDING DOMAIN-CONTAINING PROTEIN"/>
    <property type="match status" value="1"/>
</dbReference>
<comment type="cofactor">
    <cofactor evidence="1">
        <name>FAD</name>
        <dbReference type="ChEBI" id="CHEBI:57692"/>
    </cofactor>
</comment>
<dbReference type="eggNOG" id="KOG2614">
    <property type="taxonomic scope" value="Eukaryota"/>
</dbReference>
<dbReference type="PhylomeDB" id="B8LV98"/>
<sequence length="415" mass="46068">MSAAQSAPHVLIIGGGLGGLALAQILRKQGISFEVFERDLNKEARPTGWAIGLHSIIDELESAVPNDLPPLEPFVNHLQPLTLPAQLVFYTSPNLAERFGVENSPSTRIVRANRRRLRDWLRINIPIYYNKKLVRVDETEAGVTAHFEDGISATGDILIGADGIRSVVRQCLLHGEDIIKVAPVGNIIGELVLSDKDMIEQLQLGHSAWICNINVDDLIGVFGGVNEVHTSGKSGDYYWSVAWQDDTVPIHKSDYWTQTATKEELHSFAVQKVRRLPDKLRKIIEQTPVDGMKLKPILYYDVELNKGRIQVGRVMLLGDAAHSMYPFRGEGAIHALVDAMSIGRTISQNRGSIVNTPDTQRILQDCQDEILERGAKAVRASRAVYFPEKEKVTFTGPRMAWGHPSRPIPVKTISV</sequence>
<evidence type="ECO:0000313" key="7">
    <source>
        <dbReference type="EMBL" id="EED23148.1"/>
    </source>
</evidence>
<keyword evidence="3" id="KW-0274">FAD</keyword>
<dbReference type="RefSeq" id="XP_002340535.1">
    <property type="nucleotide sequence ID" value="XM_002340494.1"/>
</dbReference>
<dbReference type="STRING" id="441959.B8LV98"/>
<dbReference type="AlphaFoldDB" id="B8LV98"/>
<feature type="domain" description="FAD-binding" evidence="6">
    <location>
        <begin position="126"/>
        <end position="347"/>
    </location>
</feature>
<dbReference type="SUPFAM" id="SSF51905">
    <property type="entry name" value="FAD/NAD(P)-binding domain"/>
    <property type="match status" value="1"/>
</dbReference>
<organism evidence="7 8">
    <name type="scientific">Talaromyces stipitatus (strain ATCC 10500 / CBS 375.48 / QM 6759 / NRRL 1006)</name>
    <name type="common">Penicillium stipitatum</name>
    <dbReference type="NCBI Taxonomy" id="441959"/>
    <lineage>
        <taxon>Eukaryota</taxon>
        <taxon>Fungi</taxon>
        <taxon>Dikarya</taxon>
        <taxon>Ascomycota</taxon>
        <taxon>Pezizomycotina</taxon>
        <taxon>Eurotiomycetes</taxon>
        <taxon>Eurotiomycetidae</taxon>
        <taxon>Eurotiales</taxon>
        <taxon>Trichocomaceae</taxon>
        <taxon>Talaromyces</taxon>
        <taxon>Talaromyces sect. Talaromyces</taxon>
    </lineage>
</organism>
<accession>B8LV98</accession>
<dbReference type="VEuPathDB" id="FungiDB:TSTA_066010"/>
<dbReference type="InterPro" id="IPR036188">
    <property type="entry name" value="FAD/NAD-bd_sf"/>
</dbReference>
<keyword evidence="2" id="KW-0285">Flavoprotein</keyword>
<dbReference type="OMA" id="RFQGWAI"/>
<dbReference type="OrthoDB" id="47494at2759"/>
<evidence type="ECO:0000313" key="8">
    <source>
        <dbReference type="Proteomes" id="UP000001745"/>
    </source>
</evidence>
<evidence type="ECO:0000256" key="3">
    <source>
        <dbReference type="ARBA" id="ARBA00022827"/>
    </source>
</evidence>
<protein>
    <submittedName>
        <fullName evidence="7">Monoxygenase, putative</fullName>
    </submittedName>
</protein>
<dbReference type="HOGENOM" id="CLU_009665_3_2_1"/>
<keyword evidence="4" id="KW-0560">Oxidoreductase</keyword>
<dbReference type="Gene3D" id="3.50.50.60">
    <property type="entry name" value="FAD/NAD(P)-binding domain"/>
    <property type="match status" value="1"/>
</dbReference>
<evidence type="ECO:0000256" key="4">
    <source>
        <dbReference type="ARBA" id="ARBA00023002"/>
    </source>
</evidence>
<keyword evidence="5" id="KW-0503">Monooxygenase</keyword>
<dbReference type="GeneID" id="8107623"/>
<dbReference type="Pfam" id="PF01494">
    <property type="entry name" value="FAD_binding_3"/>
    <property type="match status" value="1"/>
</dbReference>
<gene>
    <name evidence="7" type="ORF">TSTA_066010</name>
</gene>
<proteinExistence type="predicted"/>
<dbReference type="Pfam" id="PF13450">
    <property type="entry name" value="NAD_binding_8"/>
    <property type="match status" value="1"/>
</dbReference>
<evidence type="ECO:0000259" key="6">
    <source>
        <dbReference type="Pfam" id="PF01494"/>
    </source>
</evidence>
<evidence type="ECO:0000256" key="1">
    <source>
        <dbReference type="ARBA" id="ARBA00001974"/>
    </source>
</evidence>
<dbReference type="InterPro" id="IPR002938">
    <property type="entry name" value="FAD-bd"/>
</dbReference>
<dbReference type="EMBL" id="EQ962652">
    <property type="protein sequence ID" value="EED23148.1"/>
    <property type="molecule type" value="Genomic_DNA"/>
</dbReference>
<dbReference type="GO" id="GO:0071949">
    <property type="term" value="F:FAD binding"/>
    <property type="evidence" value="ECO:0007669"/>
    <property type="project" value="InterPro"/>
</dbReference>
<dbReference type="Proteomes" id="UP000001745">
    <property type="component" value="Unassembled WGS sequence"/>
</dbReference>
<name>B8LV98_TALSN</name>
<dbReference type="GO" id="GO:0004497">
    <property type="term" value="F:monooxygenase activity"/>
    <property type="evidence" value="ECO:0007669"/>
    <property type="project" value="UniProtKB-KW"/>
</dbReference>
<reference evidence="8" key="1">
    <citation type="journal article" date="2015" name="Genome Announc.">
        <title>Genome sequence of the AIDS-associated pathogen Penicillium marneffei (ATCC18224) and its near taxonomic relative Talaromyces stipitatus (ATCC10500).</title>
        <authorList>
            <person name="Nierman W.C."/>
            <person name="Fedorova-Abrams N.D."/>
            <person name="Andrianopoulos A."/>
        </authorList>
    </citation>
    <scope>NUCLEOTIDE SEQUENCE [LARGE SCALE GENOMIC DNA]</scope>
    <source>
        <strain evidence="8">ATCC 10500 / CBS 375.48 / QM 6759 / NRRL 1006</strain>
    </source>
</reference>
<dbReference type="InParanoid" id="B8LV98"/>